<name>A0AAW4IZD9_CLOPF</name>
<accession>A0AAW4IZD9</accession>
<protein>
    <submittedName>
        <fullName evidence="1">Uncharacterized protein</fullName>
    </submittedName>
</protein>
<evidence type="ECO:0000313" key="1">
    <source>
        <dbReference type="EMBL" id="MBO3359449.1"/>
    </source>
</evidence>
<dbReference type="Proteomes" id="UP000668068">
    <property type="component" value="Unassembled WGS sequence"/>
</dbReference>
<reference evidence="1" key="1">
    <citation type="submission" date="2020-12" db="EMBL/GenBank/DDBJ databases">
        <title>Comparative genomics of Clostridium perfringens reveals patterns of host-associated phylogenetic clades and virulence factors.</title>
        <authorList>
            <person name="Smith A.H."/>
            <person name="Geier R."/>
        </authorList>
    </citation>
    <scope>NUCLEOTIDE SEQUENCE</scope>
    <source>
        <strain evidence="1">CHD30677R</strain>
    </source>
</reference>
<comment type="caution">
    <text evidence="1">The sequence shown here is derived from an EMBL/GenBank/DDBJ whole genome shotgun (WGS) entry which is preliminary data.</text>
</comment>
<proteinExistence type="predicted"/>
<organism evidence="1 2">
    <name type="scientific">Clostridium perfringens</name>
    <dbReference type="NCBI Taxonomy" id="1502"/>
    <lineage>
        <taxon>Bacteria</taxon>
        <taxon>Bacillati</taxon>
        <taxon>Bacillota</taxon>
        <taxon>Clostridia</taxon>
        <taxon>Eubacteriales</taxon>
        <taxon>Clostridiaceae</taxon>
        <taxon>Clostridium</taxon>
    </lineage>
</organism>
<dbReference type="EMBL" id="JAENQP010000007">
    <property type="protein sequence ID" value="MBO3359449.1"/>
    <property type="molecule type" value="Genomic_DNA"/>
</dbReference>
<evidence type="ECO:0000313" key="2">
    <source>
        <dbReference type="Proteomes" id="UP000668068"/>
    </source>
</evidence>
<dbReference type="AlphaFoldDB" id="A0AAW4IZD9"/>
<sequence>MSKTKCIKYQIIITYINGDKENVSCSNIDVSNFKAMKEFYDTVKEKYKNNKTIATIGFKGITRNGDIVDIWREKEINVVSNIEKEQEEYIEKNKDRDVREITKEISFALNCLKEMKVYHNNKLSECDLERSILLHETELSNNKVFDSQQEQDEYEKELFNKLKQNEIDRRFYKQTTSDLQSMFGKLKIEDIINSINMWVDNRATFDKSPEEFHEDNKKTEFYKNDMERLNYISKYEKMKYDTVFWYKKKRKLVFVKHVGKGKKKYNQASIQIKEMK</sequence>
<dbReference type="RefSeq" id="WP_208340876.1">
    <property type="nucleotide sequence ID" value="NZ_JAENQO010000007.1"/>
</dbReference>
<gene>
    <name evidence="1" type="ORF">JJB47_11770</name>
</gene>